<keyword evidence="1" id="KW-0436">Ligase</keyword>
<dbReference type="Proteomes" id="UP001285354">
    <property type="component" value="Unassembled WGS sequence"/>
</dbReference>
<dbReference type="Pfam" id="PF00152">
    <property type="entry name" value="tRNA-synt_2"/>
    <property type="match status" value="1"/>
</dbReference>
<protein>
    <recommendedName>
        <fullName evidence="5">Lysyl-tRNA synthetase</fullName>
    </recommendedName>
</protein>
<evidence type="ECO:0000256" key="4">
    <source>
        <dbReference type="ARBA" id="ARBA00023146"/>
    </source>
</evidence>
<keyword evidence="9" id="KW-1185">Reference proteome</keyword>
<dbReference type="EMBL" id="JAUBYV010000007">
    <property type="protein sequence ID" value="KAK2625447.1"/>
    <property type="molecule type" value="Genomic_DNA"/>
</dbReference>
<dbReference type="SUPFAM" id="SSF50249">
    <property type="entry name" value="Nucleic acid-binding proteins"/>
    <property type="match status" value="1"/>
</dbReference>
<feature type="region of interest" description="Disordered" evidence="6">
    <location>
        <begin position="573"/>
        <end position="607"/>
    </location>
</feature>
<dbReference type="FunFam" id="3.30.930.10:FF:000094">
    <property type="entry name" value="Lysine--tRNA ligase, mitochondrial"/>
    <property type="match status" value="1"/>
</dbReference>
<dbReference type="GO" id="GO:0070154">
    <property type="term" value="P:mitochondrial lysyl-tRNA aminoacylation"/>
    <property type="evidence" value="ECO:0007669"/>
    <property type="project" value="TreeGrafter"/>
</dbReference>
<feature type="compositionally biased region" description="Gly residues" evidence="6">
    <location>
        <begin position="581"/>
        <end position="592"/>
    </location>
</feature>
<evidence type="ECO:0000256" key="1">
    <source>
        <dbReference type="ARBA" id="ARBA00022598"/>
    </source>
</evidence>
<proteinExistence type="predicted"/>
<dbReference type="GO" id="GO:0005739">
    <property type="term" value="C:mitochondrion"/>
    <property type="evidence" value="ECO:0007669"/>
    <property type="project" value="TreeGrafter"/>
</dbReference>
<comment type="caution">
    <text evidence="8">The sequence shown here is derived from an EMBL/GenBank/DDBJ whole genome shotgun (WGS) entry which is preliminary data.</text>
</comment>
<dbReference type="PANTHER" id="PTHR42918">
    <property type="entry name" value="LYSYL-TRNA SYNTHETASE"/>
    <property type="match status" value="1"/>
</dbReference>
<evidence type="ECO:0000313" key="8">
    <source>
        <dbReference type="EMBL" id="KAK2625447.1"/>
    </source>
</evidence>
<dbReference type="AlphaFoldDB" id="A0AAD9SYP3"/>
<sequence>MSSVAGLRFLRPYLHPELPIVQKAVYARFYSTVRQQISAVPEGHVKSDVLERMNELKAANALQWPRIKNNMPPVTVKDYAARFSGKMLPSEIRLKDFVTLRGRVTGFRVASSSLVFIDIVQDGVRVQTVLNRARMGDLSDDDSSAFREFYHLLRRGDIISMIRYPVHGNPYVTKRGELSLSVIEMPQILAPSLASLPKTLEDRETRIRNRHVDMLVNGSVVNTLRLRSHIIQNMRSFLLASSFLEVQTPLIADQAGGAIAKPFTTSATEFPDKQLSLRIAPEIWLKRLVIGGLDRVFEIGPVFRNEGLDATHNPEFTTCEFYKAFADLEELMCMTESMLSGIATQVEQLTATSLTSLPPIDTKVFHGPYPRIAFIPAVEAGLGEALPDLASATAEQDIIALFTRHSIPLPLSPTLPRLLDRLSSIYIEPACVSPTFVTYHPACMAPLSKSFISHPAPSSASSPPINSLPQLVSARAELFIQHREIANMYEEENSPFAQRDKFAEQLQWKDDDNRAGVDESYLEALEWGLPPTGGWGAGVDRLVMLFSGSKRISDVLAFGSLRNVVNLSRGRTSAEESGQQLGVGGRARGVAGGMESKRKWSREKKEWRDRLVQEEKEGMERRAELIIQRQLKGE</sequence>
<organism evidence="8 9">
    <name type="scientific">Diplocarpon rosae</name>
    <dbReference type="NCBI Taxonomy" id="946125"/>
    <lineage>
        <taxon>Eukaryota</taxon>
        <taxon>Fungi</taxon>
        <taxon>Dikarya</taxon>
        <taxon>Ascomycota</taxon>
        <taxon>Pezizomycotina</taxon>
        <taxon>Leotiomycetes</taxon>
        <taxon>Helotiales</taxon>
        <taxon>Drepanopezizaceae</taxon>
        <taxon>Diplocarpon</taxon>
    </lineage>
</organism>
<evidence type="ECO:0000256" key="5">
    <source>
        <dbReference type="ARBA" id="ARBA00030563"/>
    </source>
</evidence>
<dbReference type="GO" id="GO:0005524">
    <property type="term" value="F:ATP binding"/>
    <property type="evidence" value="ECO:0007669"/>
    <property type="project" value="UniProtKB-KW"/>
</dbReference>
<dbReference type="InterPro" id="IPR044136">
    <property type="entry name" value="Lys-tRNA-ligase_II_N"/>
</dbReference>
<name>A0AAD9SYP3_9HELO</name>
<dbReference type="InterPro" id="IPR006195">
    <property type="entry name" value="aa-tRNA-synth_II"/>
</dbReference>
<reference evidence="8" key="1">
    <citation type="submission" date="2023-06" db="EMBL/GenBank/DDBJ databases">
        <title>Draft genome of Marssonina rosae.</title>
        <authorList>
            <person name="Cheng Q."/>
        </authorList>
    </citation>
    <scope>NUCLEOTIDE SEQUENCE</scope>
    <source>
        <strain evidence="8">R4</strain>
    </source>
</reference>
<dbReference type="Gene3D" id="3.30.930.10">
    <property type="entry name" value="Bira Bifunctional Protein, Domain 2"/>
    <property type="match status" value="1"/>
</dbReference>
<dbReference type="GO" id="GO:0004824">
    <property type="term" value="F:lysine-tRNA ligase activity"/>
    <property type="evidence" value="ECO:0007669"/>
    <property type="project" value="InterPro"/>
</dbReference>
<evidence type="ECO:0000259" key="7">
    <source>
        <dbReference type="PROSITE" id="PS50862"/>
    </source>
</evidence>
<evidence type="ECO:0000313" key="9">
    <source>
        <dbReference type="Proteomes" id="UP001285354"/>
    </source>
</evidence>
<keyword evidence="2" id="KW-0547">Nucleotide-binding</keyword>
<dbReference type="CDD" id="cd04322">
    <property type="entry name" value="LysRS_N"/>
    <property type="match status" value="1"/>
</dbReference>
<dbReference type="Gene3D" id="2.40.50.140">
    <property type="entry name" value="Nucleic acid-binding proteins"/>
    <property type="match status" value="1"/>
</dbReference>
<keyword evidence="3" id="KW-0067">ATP-binding</keyword>
<dbReference type="SUPFAM" id="SSF55681">
    <property type="entry name" value="Class II aaRS and biotin synthetases"/>
    <property type="match status" value="1"/>
</dbReference>
<feature type="compositionally biased region" description="Basic and acidic residues" evidence="6">
    <location>
        <begin position="595"/>
        <end position="607"/>
    </location>
</feature>
<dbReference type="InterPro" id="IPR018149">
    <property type="entry name" value="Lys-tRNA-synth_II_C"/>
</dbReference>
<feature type="domain" description="Aminoacyl-transfer RNA synthetases class-II family profile" evidence="7">
    <location>
        <begin position="224"/>
        <end position="560"/>
    </location>
</feature>
<evidence type="ECO:0000256" key="3">
    <source>
        <dbReference type="ARBA" id="ARBA00022840"/>
    </source>
</evidence>
<dbReference type="PROSITE" id="PS50862">
    <property type="entry name" value="AA_TRNA_LIGASE_II"/>
    <property type="match status" value="1"/>
</dbReference>
<accession>A0AAD9SYP3</accession>
<dbReference type="InterPro" id="IPR012340">
    <property type="entry name" value="NA-bd_OB-fold"/>
</dbReference>
<dbReference type="InterPro" id="IPR004364">
    <property type="entry name" value="Aa-tRNA-synt_II"/>
</dbReference>
<evidence type="ECO:0000256" key="2">
    <source>
        <dbReference type="ARBA" id="ARBA00022741"/>
    </source>
</evidence>
<gene>
    <name evidence="8" type="ORF">QTJ16_004759</name>
</gene>
<evidence type="ECO:0000256" key="6">
    <source>
        <dbReference type="SAM" id="MobiDB-lite"/>
    </source>
</evidence>
<keyword evidence="4" id="KW-0030">Aminoacyl-tRNA synthetase</keyword>
<dbReference type="GO" id="GO:0000049">
    <property type="term" value="F:tRNA binding"/>
    <property type="evidence" value="ECO:0007669"/>
    <property type="project" value="TreeGrafter"/>
</dbReference>
<dbReference type="PANTHER" id="PTHR42918:SF5">
    <property type="entry name" value="LYSINE--TRNA LIGASE, MITOCHONDRIAL"/>
    <property type="match status" value="1"/>
</dbReference>
<dbReference type="PRINTS" id="PR00982">
    <property type="entry name" value="TRNASYNTHLYS"/>
</dbReference>
<dbReference type="InterPro" id="IPR045864">
    <property type="entry name" value="aa-tRNA-synth_II/BPL/LPL"/>
</dbReference>